<dbReference type="RefSeq" id="WP_173809304.1">
    <property type="nucleotide sequence ID" value="NZ_JABSNP010000005.1"/>
</dbReference>
<feature type="domain" description="HTH luxR-type" evidence="4">
    <location>
        <begin position="147"/>
        <end position="212"/>
    </location>
</feature>
<evidence type="ECO:0000313" key="7">
    <source>
        <dbReference type="Proteomes" id="UP000779507"/>
    </source>
</evidence>
<evidence type="ECO:0000256" key="1">
    <source>
        <dbReference type="ARBA" id="ARBA00022553"/>
    </source>
</evidence>
<dbReference type="InterPro" id="IPR016032">
    <property type="entry name" value="Sig_transdc_resp-reg_C-effctor"/>
</dbReference>
<reference evidence="6 7" key="1">
    <citation type="submission" date="2020-05" db="EMBL/GenBank/DDBJ databases">
        <title>Genomic Encyclopedia of Type Strains, Phase IV (KMG-V): Genome sequencing to study the core and pangenomes of soil and plant-associated prokaryotes.</title>
        <authorList>
            <person name="Whitman W."/>
        </authorList>
    </citation>
    <scope>NUCLEOTIDE SEQUENCE [LARGE SCALE GENOMIC DNA]</scope>
    <source>
        <strain evidence="6 7">9A</strain>
    </source>
</reference>
<dbReference type="SUPFAM" id="SSF52172">
    <property type="entry name" value="CheY-like"/>
    <property type="match status" value="1"/>
</dbReference>
<dbReference type="Pfam" id="PF00196">
    <property type="entry name" value="GerE"/>
    <property type="match status" value="1"/>
</dbReference>
<evidence type="ECO:0000259" key="5">
    <source>
        <dbReference type="PROSITE" id="PS50110"/>
    </source>
</evidence>
<dbReference type="PANTHER" id="PTHR43214:SF43">
    <property type="entry name" value="TWO-COMPONENT RESPONSE REGULATOR"/>
    <property type="match status" value="1"/>
</dbReference>
<dbReference type="Proteomes" id="UP000779507">
    <property type="component" value="Unassembled WGS sequence"/>
</dbReference>
<dbReference type="SUPFAM" id="SSF46894">
    <property type="entry name" value="C-terminal effector domain of the bipartite response regulators"/>
    <property type="match status" value="1"/>
</dbReference>
<name>A0ABX2FN18_9BACT</name>
<keyword evidence="1 3" id="KW-0597">Phosphoprotein</keyword>
<dbReference type="InterPro" id="IPR058245">
    <property type="entry name" value="NreC/VraR/RcsB-like_REC"/>
</dbReference>
<proteinExistence type="predicted"/>
<dbReference type="EMBL" id="JABSNP010000005">
    <property type="protein sequence ID" value="NRT18550.1"/>
    <property type="molecule type" value="Genomic_DNA"/>
</dbReference>
<dbReference type="InterPro" id="IPR039420">
    <property type="entry name" value="WalR-like"/>
</dbReference>
<evidence type="ECO:0000256" key="2">
    <source>
        <dbReference type="ARBA" id="ARBA00023125"/>
    </source>
</evidence>
<dbReference type="CDD" id="cd06170">
    <property type="entry name" value="LuxR_C_like"/>
    <property type="match status" value="1"/>
</dbReference>
<dbReference type="PANTHER" id="PTHR43214">
    <property type="entry name" value="TWO-COMPONENT RESPONSE REGULATOR"/>
    <property type="match status" value="1"/>
</dbReference>
<dbReference type="InterPro" id="IPR000792">
    <property type="entry name" value="Tscrpt_reg_LuxR_C"/>
</dbReference>
<dbReference type="SMART" id="SM00448">
    <property type="entry name" value="REC"/>
    <property type="match status" value="1"/>
</dbReference>
<dbReference type="GO" id="GO:0003677">
    <property type="term" value="F:DNA binding"/>
    <property type="evidence" value="ECO:0007669"/>
    <property type="project" value="UniProtKB-KW"/>
</dbReference>
<organism evidence="6 7">
    <name type="scientific">Hymenobacter caeli</name>
    <dbReference type="NCBI Taxonomy" id="2735894"/>
    <lineage>
        <taxon>Bacteria</taxon>
        <taxon>Pseudomonadati</taxon>
        <taxon>Bacteroidota</taxon>
        <taxon>Cytophagia</taxon>
        <taxon>Cytophagales</taxon>
        <taxon>Hymenobacteraceae</taxon>
        <taxon>Hymenobacter</taxon>
    </lineage>
</organism>
<dbReference type="PROSITE" id="PS50110">
    <property type="entry name" value="RESPONSE_REGULATORY"/>
    <property type="match status" value="1"/>
</dbReference>
<dbReference type="PRINTS" id="PR00038">
    <property type="entry name" value="HTHLUXR"/>
</dbReference>
<dbReference type="InterPro" id="IPR001789">
    <property type="entry name" value="Sig_transdc_resp-reg_receiver"/>
</dbReference>
<protein>
    <submittedName>
        <fullName evidence="6">DNA-binding NarL/FixJ family response regulator</fullName>
    </submittedName>
</protein>
<evidence type="ECO:0000256" key="3">
    <source>
        <dbReference type="PROSITE-ProRule" id="PRU00169"/>
    </source>
</evidence>
<dbReference type="InterPro" id="IPR011006">
    <property type="entry name" value="CheY-like_superfamily"/>
</dbReference>
<dbReference type="CDD" id="cd17535">
    <property type="entry name" value="REC_NarL-like"/>
    <property type="match status" value="1"/>
</dbReference>
<keyword evidence="7" id="KW-1185">Reference proteome</keyword>
<accession>A0ABX2FN18</accession>
<feature type="modified residue" description="4-aspartylphosphate" evidence="3">
    <location>
        <position position="54"/>
    </location>
</feature>
<sequence length="215" mass="23432">MIRLFLADDHTIVRNGIRAMLAGEPDLVVVGEAIHGQELLEQLATTPADVVLLDVHMPVLDGLATTLRLHAEFPDVRVLVLTMLAQVQHIGQMFDAGARGYVLKSAEQSEMVAAVRAVAAGRQFLCSELGLAMLQRVRTLGHAPKDPDQRAGHLTAREKEVLQLLADGLTTNQIAARLFTSTRTVETHRQNILEKTQTKNTAALIRLAVIEGLLS</sequence>
<evidence type="ECO:0000313" key="6">
    <source>
        <dbReference type="EMBL" id="NRT18550.1"/>
    </source>
</evidence>
<dbReference type="Gene3D" id="3.40.50.2300">
    <property type="match status" value="1"/>
</dbReference>
<comment type="caution">
    <text evidence="6">The sequence shown here is derived from an EMBL/GenBank/DDBJ whole genome shotgun (WGS) entry which is preliminary data.</text>
</comment>
<evidence type="ECO:0000259" key="4">
    <source>
        <dbReference type="PROSITE" id="PS50043"/>
    </source>
</evidence>
<feature type="domain" description="Response regulatory" evidence="5">
    <location>
        <begin position="3"/>
        <end position="119"/>
    </location>
</feature>
<gene>
    <name evidence="6" type="ORF">HNP98_001371</name>
</gene>
<keyword evidence="2 6" id="KW-0238">DNA-binding</keyword>
<dbReference type="PROSITE" id="PS50043">
    <property type="entry name" value="HTH_LUXR_2"/>
    <property type="match status" value="1"/>
</dbReference>
<dbReference type="Pfam" id="PF00072">
    <property type="entry name" value="Response_reg"/>
    <property type="match status" value="1"/>
</dbReference>
<dbReference type="SMART" id="SM00421">
    <property type="entry name" value="HTH_LUXR"/>
    <property type="match status" value="1"/>
</dbReference>